<evidence type="ECO:0000256" key="1">
    <source>
        <dbReference type="SAM" id="MobiDB-lite"/>
    </source>
</evidence>
<name>A0AAE1XJM1_9LAMI</name>
<accession>A0AAE1XJM1</accession>
<feature type="compositionally biased region" description="Polar residues" evidence="1">
    <location>
        <begin position="15"/>
        <end position="41"/>
    </location>
</feature>
<dbReference type="Proteomes" id="UP001293254">
    <property type="component" value="Unassembled WGS sequence"/>
</dbReference>
<evidence type="ECO:0000313" key="2">
    <source>
        <dbReference type="EMBL" id="KAK4413122.1"/>
    </source>
</evidence>
<evidence type="ECO:0000313" key="3">
    <source>
        <dbReference type="Proteomes" id="UP001293254"/>
    </source>
</evidence>
<comment type="caution">
    <text evidence="2">The sequence shown here is derived from an EMBL/GenBank/DDBJ whole genome shotgun (WGS) entry which is preliminary data.</text>
</comment>
<reference evidence="2" key="2">
    <citation type="journal article" date="2024" name="Plant">
        <title>Genomic evolution and insights into agronomic trait innovations of Sesamum species.</title>
        <authorList>
            <person name="Miao H."/>
            <person name="Wang L."/>
            <person name="Qu L."/>
            <person name="Liu H."/>
            <person name="Sun Y."/>
            <person name="Le M."/>
            <person name="Wang Q."/>
            <person name="Wei S."/>
            <person name="Zheng Y."/>
            <person name="Lin W."/>
            <person name="Duan Y."/>
            <person name="Cao H."/>
            <person name="Xiong S."/>
            <person name="Wang X."/>
            <person name="Wei L."/>
            <person name="Li C."/>
            <person name="Ma Q."/>
            <person name="Ju M."/>
            <person name="Zhao R."/>
            <person name="Li G."/>
            <person name="Mu C."/>
            <person name="Tian Q."/>
            <person name="Mei H."/>
            <person name="Zhang T."/>
            <person name="Gao T."/>
            <person name="Zhang H."/>
        </authorList>
    </citation>
    <scope>NUCLEOTIDE SEQUENCE</scope>
    <source>
        <strain evidence="2">3651</strain>
    </source>
</reference>
<sequence>MHSTKWESEDANMEVESNAQTVEDLQNRPRSPHTSRYQTKPLNHGMQNMTEIYTPVIKCNTCNVDVTVDHNCDVIADQNYDVTVDHNRDALAEQNCDVIGEHNCDVNVELNCDGILVYYESKRMILVNNTVTPVASGIPPSQPHRNHPWKMQQ</sequence>
<dbReference type="EMBL" id="JACGWO010000013">
    <property type="protein sequence ID" value="KAK4413122.1"/>
    <property type="molecule type" value="Genomic_DNA"/>
</dbReference>
<reference evidence="2" key="1">
    <citation type="submission" date="2020-06" db="EMBL/GenBank/DDBJ databases">
        <authorList>
            <person name="Li T."/>
            <person name="Hu X."/>
            <person name="Zhang T."/>
            <person name="Song X."/>
            <person name="Zhang H."/>
            <person name="Dai N."/>
            <person name="Sheng W."/>
            <person name="Hou X."/>
            <person name="Wei L."/>
        </authorList>
    </citation>
    <scope>NUCLEOTIDE SEQUENCE</scope>
    <source>
        <strain evidence="2">3651</strain>
        <tissue evidence="2">Leaf</tissue>
    </source>
</reference>
<feature type="region of interest" description="Disordered" evidence="1">
    <location>
        <begin position="1"/>
        <end position="41"/>
    </location>
</feature>
<keyword evidence="3" id="KW-1185">Reference proteome</keyword>
<organism evidence="2 3">
    <name type="scientific">Sesamum alatum</name>
    <dbReference type="NCBI Taxonomy" id="300844"/>
    <lineage>
        <taxon>Eukaryota</taxon>
        <taxon>Viridiplantae</taxon>
        <taxon>Streptophyta</taxon>
        <taxon>Embryophyta</taxon>
        <taxon>Tracheophyta</taxon>
        <taxon>Spermatophyta</taxon>
        <taxon>Magnoliopsida</taxon>
        <taxon>eudicotyledons</taxon>
        <taxon>Gunneridae</taxon>
        <taxon>Pentapetalae</taxon>
        <taxon>asterids</taxon>
        <taxon>lamiids</taxon>
        <taxon>Lamiales</taxon>
        <taxon>Pedaliaceae</taxon>
        <taxon>Sesamum</taxon>
    </lineage>
</organism>
<dbReference type="AlphaFoldDB" id="A0AAE1XJM1"/>
<gene>
    <name evidence="2" type="ORF">Salat_2959400</name>
</gene>
<protein>
    <submittedName>
        <fullName evidence="2">Uncharacterized protein</fullName>
    </submittedName>
</protein>
<proteinExistence type="predicted"/>